<feature type="region of interest" description="Disordered" evidence="1">
    <location>
        <begin position="1"/>
        <end position="69"/>
    </location>
</feature>
<reference evidence="2 3" key="1">
    <citation type="submission" date="2024-09" db="EMBL/GenBank/DDBJ databases">
        <title>Chromosome-scale assembly of Riccia fluitans.</title>
        <authorList>
            <person name="Paukszto L."/>
            <person name="Sawicki J."/>
            <person name="Karawczyk K."/>
            <person name="Piernik-Szablinska J."/>
            <person name="Szczecinska M."/>
            <person name="Mazdziarz M."/>
        </authorList>
    </citation>
    <scope>NUCLEOTIDE SEQUENCE [LARGE SCALE GENOMIC DNA]</scope>
    <source>
        <strain evidence="2">Rf_01</strain>
        <tissue evidence="2">Aerial parts of the thallus</tissue>
    </source>
</reference>
<organism evidence="2 3">
    <name type="scientific">Riccia fluitans</name>
    <dbReference type="NCBI Taxonomy" id="41844"/>
    <lineage>
        <taxon>Eukaryota</taxon>
        <taxon>Viridiplantae</taxon>
        <taxon>Streptophyta</taxon>
        <taxon>Embryophyta</taxon>
        <taxon>Marchantiophyta</taxon>
        <taxon>Marchantiopsida</taxon>
        <taxon>Marchantiidae</taxon>
        <taxon>Marchantiales</taxon>
        <taxon>Ricciaceae</taxon>
        <taxon>Riccia</taxon>
    </lineage>
</organism>
<accession>A0ABD1Y7A8</accession>
<name>A0ABD1Y7A8_9MARC</name>
<evidence type="ECO:0000313" key="3">
    <source>
        <dbReference type="Proteomes" id="UP001605036"/>
    </source>
</evidence>
<dbReference type="AlphaFoldDB" id="A0ABD1Y7A8"/>
<evidence type="ECO:0000313" key="2">
    <source>
        <dbReference type="EMBL" id="KAL2622641.1"/>
    </source>
</evidence>
<sequence length="128" mass="14484">MMKHTTSTHGECLAEMGNKHRSPDWRAPQNRTVTNGPDRGNHKVERRPEGARKTPTSKPPKRAKGVRSLCGRNTCQSGITDKQDVRFVTDRSLRGNNWHVDRSNIDRRTLSRVGTKGTMGQPVIERNE</sequence>
<keyword evidence="3" id="KW-1185">Reference proteome</keyword>
<dbReference type="Proteomes" id="UP001605036">
    <property type="component" value="Unassembled WGS sequence"/>
</dbReference>
<evidence type="ECO:0000256" key="1">
    <source>
        <dbReference type="SAM" id="MobiDB-lite"/>
    </source>
</evidence>
<dbReference type="EMBL" id="JBHFFA010000006">
    <property type="protein sequence ID" value="KAL2622641.1"/>
    <property type="molecule type" value="Genomic_DNA"/>
</dbReference>
<evidence type="ECO:0008006" key="4">
    <source>
        <dbReference type="Google" id="ProtNLM"/>
    </source>
</evidence>
<comment type="caution">
    <text evidence="2">The sequence shown here is derived from an EMBL/GenBank/DDBJ whole genome shotgun (WGS) entry which is preliminary data.</text>
</comment>
<gene>
    <name evidence="2" type="ORF">R1flu_002846</name>
</gene>
<protein>
    <recommendedName>
        <fullName evidence="4">HNH endonuclease</fullName>
    </recommendedName>
</protein>
<feature type="compositionally biased region" description="Basic and acidic residues" evidence="1">
    <location>
        <begin position="39"/>
        <end position="52"/>
    </location>
</feature>
<proteinExistence type="predicted"/>